<dbReference type="SUPFAM" id="SSF48403">
    <property type="entry name" value="Ankyrin repeat"/>
    <property type="match status" value="2"/>
</dbReference>
<dbReference type="PROSITE" id="PS50297">
    <property type="entry name" value="ANK_REP_REGION"/>
    <property type="match status" value="2"/>
</dbReference>
<keyword evidence="10" id="KW-1185">Reference proteome</keyword>
<dbReference type="eggNOG" id="ENOG502QQJP">
    <property type="taxonomic scope" value="Eukaryota"/>
</dbReference>
<dbReference type="Gene3D" id="2.20.110.10">
    <property type="entry name" value="Histone H3 K4-specific methyltransferase SET7/9 N-terminal domain"/>
    <property type="match status" value="1"/>
</dbReference>
<dbReference type="Ensembl" id="ENSSHAT00000017186.2">
    <property type="protein sequence ID" value="ENSSHAP00000017044.1"/>
    <property type="gene ID" value="ENSSHAG00000014487.2"/>
</dbReference>
<dbReference type="GO" id="GO:0008270">
    <property type="term" value="F:zinc ion binding"/>
    <property type="evidence" value="ECO:0007669"/>
    <property type="project" value="UniProtKB-KW"/>
</dbReference>
<evidence type="ECO:0000256" key="6">
    <source>
        <dbReference type="PROSITE-ProRule" id="PRU00134"/>
    </source>
</evidence>
<name>G3WNN9_SARHA</name>
<dbReference type="CTD" id="51281"/>
<evidence type="ECO:0000256" key="3">
    <source>
        <dbReference type="ARBA" id="ARBA00022771"/>
    </source>
</evidence>
<dbReference type="AlphaFoldDB" id="G3WNN9"/>
<dbReference type="InterPro" id="IPR003409">
    <property type="entry name" value="MORN"/>
</dbReference>
<dbReference type="STRING" id="9305.ENSSHAP00000017044"/>
<dbReference type="KEGG" id="shr:100926765"/>
<dbReference type="OrthoDB" id="48314at2759"/>
<dbReference type="SUPFAM" id="SSF144232">
    <property type="entry name" value="HIT/MYND zinc finger-like"/>
    <property type="match status" value="1"/>
</dbReference>
<dbReference type="Pfam" id="PF00023">
    <property type="entry name" value="Ank"/>
    <property type="match status" value="1"/>
</dbReference>
<dbReference type="PANTHER" id="PTHR15897">
    <property type="entry name" value="ANKYRIN REPEAT AND MYND DOMAIN PROTEIN 1"/>
    <property type="match status" value="1"/>
</dbReference>
<dbReference type="InterPro" id="IPR036770">
    <property type="entry name" value="Ankyrin_rpt-contain_sf"/>
</dbReference>
<evidence type="ECO:0000256" key="1">
    <source>
        <dbReference type="ARBA" id="ARBA00022723"/>
    </source>
</evidence>
<dbReference type="PROSITE" id="PS01360">
    <property type="entry name" value="ZF_MYND_1"/>
    <property type="match status" value="1"/>
</dbReference>
<feature type="repeat" description="ANK" evidence="5">
    <location>
        <begin position="371"/>
        <end position="403"/>
    </location>
</feature>
<dbReference type="Pfam" id="PF02493">
    <property type="entry name" value="MORN"/>
    <property type="match status" value="2"/>
</dbReference>
<evidence type="ECO:0000313" key="10">
    <source>
        <dbReference type="Proteomes" id="UP000007648"/>
    </source>
</evidence>
<dbReference type="Gene3D" id="1.10.220.160">
    <property type="match status" value="1"/>
</dbReference>
<feature type="repeat" description="ANK" evidence="5">
    <location>
        <begin position="766"/>
        <end position="798"/>
    </location>
</feature>
<dbReference type="GeneTree" id="ENSGT00460000041630"/>
<dbReference type="GeneID" id="100926765"/>
<feature type="domain" description="MYND-type" evidence="8">
    <location>
        <begin position="948"/>
        <end position="988"/>
    </location>
</feature>
<evidence type="ECO:0000256" key="4">
    <source>
        <dbReference type="ARBA" id="ARBA00022833"/>
    </source>
</evidence>
<organism evidence="9 10">
    <name type="scientific">Sarcophilus harrisii</name>
    <name type="common">Tasmanian devil</name>
    <name type="synonym">Sarcophilus laniarius</name>
    <dbReference type="NCBI Taxonomy" id="9305"/>
    <lineage>
        <taxon>Eukaryota</taxon>
        <taxon>Metazoa</taxon>
        <taxon>Chordata</taxon>
        <taxon>Craniata</taxon>
        <taxon>Vertebrata</taxon>
        <taxon>Euteleostomi</taxon>
        <taxon>Mammalia</taxon>
        <taxon>Metatheria</taxon>
        <taxon>Dasyuromorphia</taxon>
        <taxon>Dasyuridae</taxon>
        <taxon>Sarcophilus</taxon>
    </lineage>
</organism>
<dbReference type="RefSeq" id="XP_031823868.1">
    <property type="nucleotide sequence ID" value="XM_031968008.1"/>
</dbReference>
<dbReference type="Pfam" id="PF01753">
    <property type="entry name" value="zf-MYND"/>
    <property type="match status" value="1"/>
</dbReference>
<dbReference type="SUPFAM" id="SSF82185">
    <property type="entry name" value="Histone H3 K4-specific methyltransferase SET7/9 N-terminal domain"/>
    <property type="match status" value="1"/>
</dbReference>
<dbReference type="OMA" id="CNKVFYC"/>
<keyword evidence="5" id="KW-0040">ANK repeat</keyword>
<keyword evidence="2" id="KW-0677">Repeat</keyword>
<dbReference type="InterPro" id="IPR002893">
    <property type="entry name" value="Znf_MYND"/>
</dbReference>
<sequence>MNPDFFTPRDIKSSALDSAYSTSAYSREDRSMGDLRYFSKSDTTADEEIDDVESLGLGEQDLQDQVQRDYGVQEWPDGSVYKGEFGLNMKLGFGVFEWNNGETYKGQFYKDHRHGKGTYTWPDGCTFTGTFYMSHREGYGTMYLKNRVFQGLYKADERFGPGIESYREGRQDVGWWFREHIIKLCTEFPGAFTIFSYPEFITFLSFDSTKLCLSEKDLAMWEVNEEEDPFLYDYKQLLLNDDLTLPPEMYIYSTDNEHLPMTTSCKKDFDFHFFVPKFPMFDDEDEPWFVLNQTPLQLKIQKHAFRFRHSQIPFIQSVNDIINRNRSNFGRQGPKEKFAKELIMKAEKGQYSRVYEILRDDLAIADVGDGKGFTALAGATIHCHNAIINLLLDNGANVNVCTDEGITPLCMSFILYYPKEMFKPNIAERNLEKPKGQASKGTTFSHTLASETKSLIKNPEITFQCPPVTEVKKASENVTSSTDEVSSQTPQDQSELKQIILKKDEMAVTSLGKICPIVPNKVLEEWWLNFEKSTQLSSSTNFDSNLCVCNFPIELSQDILEKTAINYPMSKVASFERDHPDPGTVRKLALSIMEHKLRWTTIQLLLKRGADPNYCPVPMHVLFFPIRAADVSGVQLLLEHGARTDIRFPKKLRGLTPLQIAVALPDEAGVKITELLLHAITDPDTRAEDQDERYKISKFDTLVSSMKLNNETGPPKTYYSPSKLSPEEGGRSPLHVVCEREDDFKCARDIIRLLLIHKANPNTLWSGHSPLSLSIASGNDLAVHELLLRGADPNLALTKGVGSALCAVANLAFEQKRSLDGKIALVDRLMQFGADILIPIKLVQGDKSAVGTAVDYAYFKFYQDRRIAHTPLHSLTQSERETLVVRKKFLEYMGLRLRKAVLAKEDEWDRKQLLLSKKAELSSRSKKKNVLPVKTSEGEIRIPFFKYCYQCGRSIGVRLTPCLRCYGILTCSKHCKAKAWNESHKRECSAVKGEPVNTPKNKEEIRKGKEMATKILRDIKGLGYPKGKSKDIDLKMRHLVKFGAFPRPKECPSPPGSPPYRENYSFN</sequence>
<dbReference type="Proteomes" id="UP000007648">
    <property type="component" value="Unassembled WGS sequence"/>
</dbReference>
<evidence type="ECO:0000259" key="8">
    <source>
        <dbReference type="PROSITE" id="PS50865"/>
    </source>
</evidence>
<dbReference type="PROSITE" id="PS50865">
    <property type="entry name" value="ZF_MYND_2"/>
    <property type="match status" value="1"/>
</dbReference>
<dbReference type="PROSITE" id="PS50088">
    <property type="entry name" value="ANK_REPEAT"/>
    <property type="match status" value="2"/>
</dbReference>
<dbReference type="FunCoup" id="G3WNN9">
    <property type="interactions" value="142"/>
</dbReference>
<feature type="region of interest" description="Disordered" evidence="7">
    <location>
        <begin position="1046"/>
        <end position="1067"/>
    </location>
</feature>
<evidence type="ECO:0000256" key="7">
    <source>
        <dbReference type="SAM" id="MobiDB-lite"/>
    </source>
</evidence>
<proteinExistence type="predicted"/>
<reference evidence="9" key="2">
    <citation type="submission" date="2025-08" db="UniProtKB">
        <authorList>
            <consortium name="Ensembl"/>
        </authorList>
    </citation>
    <scope>IDENTIFICATION</scope>
</reference>
<reference evidence="9" key="3">
    <citation type="submission" date="2025-09" db="UniProtKB">
        <authorList>
            <consortium name="Ensembl"/>
        </authorList>
    </citation>
    <scope>IDENTIFICATION</scope>
</reference>
<dbReference type="InParanoid" id="G3WNN9"/>
<evidence type="ECO:0000256" key="2">
    <source>
        <dbReference type="ARBA" id="ARBA00022737"/>
    </source>
</evidence>
<evidence type="ECO:0000256" key="5">
    <source>
        <dbReference type="PROSITE-ProRule" id="PRU00023"/>
    </source>
</evidence>
<dbReference type="SMART" id="SM00698">
    <property type="entry name" value="MORN"/>
    <property type="match status" value="3"/>
</dbReference>
<dbReference type="Gene3D" id="6.10.140.2220">
    <property type="match status" value="1"/>
</dbReference>
<accession>G3WNN9</accession>
<keyword evidence="1" id="KW-0479">Metal-binding</keyword>
<dbReference type="PANTHER" id="PTHR15897:SF2">
    <property type="entry name" value="ANKYRIN REPEAT AND MYND DOMAIN-CONTAINING PROTEIN 1"/>
    <property type="match status" value="1"/>
</dbReference>
<protein>
    <submittedName>
        <fullName evidence="9">Ankyrin repeat and MYND domain containing 1</fullName>
    </submittedName>
</protein>
<dbReference type="InterPro" id="IPR053064">
    <property type="entry name" value="Ankyrin-MYND_domain-protein"/>
</dbReference>
<keyword evidence="4" id="KW-0862">Zinc</keyword>
<dbReference type="Gene3D" id="1.25.40.20">
    <property type="entry name" value="Ankyrin repeat-containing domain"/>
    <property type="match status" value="3"/>
</dbReference>
<evidence type="ECO:0000313" key="9">
    <source>
        <dbReference type="Ensembl" id="ENSSHAP00000017044.1"/>
    </source>
</evidence>
<dbReference type="SMART" id="SM00248">
    <property type="entry name" value="ANK"/>
    <property type="match status" value="5"/>
</dbReference>
<dbReference type="InterPro" id="IPR002110">
    <property type="entry name" value="Ankyrin_rpt"/>
</dbReference>
<gene>
    <name evidence="9" type="primary">ANKMY1</name>
</gene>
<keyword evidence="3 6" id="KW-0863">Zinc-finger</keyword>
<reference evidence="9 10" key="1">
    <citation type="journal article" date="2011" name="Proc. Natl. Acad. Sci. U.S.A.">
        <title>Genetic diversity and population structure of the endangered marsupial Sarcophilus harrisii (Tasmanian devil).</title>
        <authorList>
            <person name="Miller W."/>
            <person name="Hayes V.M."/>
            <person name="Ratan A."/>
            <person name="Petersen D.C."/>
            <person name="Wittekindt N.E."/>
            <person name="Miller J."/>
            <person name="Walenz B."/>
            <person name="Knight J."/>
            <person name="Qi J."/>
            <person name="Zhao F."/>
            <person name="Wang Q."/>
            <person name="Bedoya-Reina O.C."/>
            <person name="Katiyar N."/>
            <person name="Tomsho L.P."/>
            <person name="Kasson L.M."/>
            <person name="Hardie R.A."/>
            <person name="Woodbridge P."/>
            <person name="Tindall E.A."/>
            <person name="Bertelsen M.F."/>
            <person name="Dixon D."/>
            <person name="Pyecroft S."/>
            <person name="Helgen K.M."/>
            <person name="Lesk A.M."/>
            <person name="Pringle T.H."/>
            <person name="Patterson N."/>
            <person name="Zhang Y."/>
            <person name="Kreiss A."/>
            <person name="Woods G.M."/>
            <person name="Jones M.E."/>
            <person name="Schuster S.C."/>
        </authorList>
    </citation>
    <scope>NUCLEOTIDE SEQUENCE [LARGE SCALE GENOMIC DNA]</scope>
</reference>